<organism evidence="4 5">
    <name type="scientific">Candidatus Methylumidiphilus alinenensis</name>
    <dbReference type="NCBI Taxonomy" id="2202197"/>
    <lineage>
        <taxon>Bacteria</taxon>
        <taxon>Pseudomonadati</taxon>
        <taxon>Pseudomonadota</taxon>
        <taxon>Gammaproteobacteria</taxon>
        <taxon>Methylococcales</taxon>
        <taxon>Candidatus Methylumidiphilus</taxon>
    </lineage>
</organism>
<dbReference type="EMBL" id="QJPH01000156">
    <property type="protein sequence ID" value="PZN84335.1"/>
    <property type="molecule type" value="Genomic_DNA"/>
</dbReference>
<name>A0A2W4RKE3_9GAMM</name>
<evidence type="ECO:0000313" key="4">
    <source>
        <dbReference type="EMBL" id="PZN84335.1"/>
    </source>
</evidence>
<evidence type="ECO:0000256" key="1">
    <source>
        <dbReference type="SAM" id="MobiDB-lite"/>
    </source>
</evidence>
<keyword evidence="2" id="KW-1133">Transmembrane helix</keyword>
<dbReference type="InterPro" id="IPR027805">
    <property type="entry name" value="Transposase_HTH_dom"/>
</dbReference>
<sequence length="195" mass="22082">MPYEQFKKLDGKKHDRRIKAVIGISLSKFNILLVAFTAAYDSIQMERCQKGEIKNVSKGGPKGNLDTFEKKLFFILYYLKTYPTFDVLGFLFGFSSGHAHNHVENLLPVLLRSLSDLGVLPERSPGTPEEFLQLVEKYGDIIIDGLECACVRPQDEELQKARFSGKKKTYAPGARPHDPAPENPFSLLRLCRKHP</sequence>
<evidence type="ECO:0000259" key="3">
    <source>
        <dbReference type="Pfam" id="PF13613"/>
    </source>
</evidence>
<comment type="caution">
    <text evidence="4">The sequence shown here is derived from an EMBL/GenBank/DDBJ whole genome shotgun (WGS) entry which is preliminary data.</text>
</comment>
<protein>
    <recommendedName>
        <fullName evidence="3">Transposase Helix-turn-helix domain-containing protein</fullName>
    </recommendedName>
</protein>
<feature type="domain" description="Transposase Helix-turn-helix" evidence="3">
    <location>
        <begin position="65"/>
        <end position="114"/>
    </location>
</feature>
<reference evidence="4 5" key="1">
    <citation type="journal article" date="2018" name="Aquat. Microb. Ecol.">
        <title>Gammaproteobacterial methanotrophs dominate.</title>
        <authorList>
            <person name="Rissanen A.J."/>
            <person name="Saarenheimo J."/>
            <person name="Tiirola M."/>
            <person name="Peura S."/>
            <person name="Aalto S.L."/>
            <person name="Karvinen A."/>
            <person name="Nykanen H."/>
        </authorList>
    </citation>
    <scope>NUCLEOTIDE SEQUENCE [LARGE SCALE GENOMIC DNA]</scope>
    <source>
        <strain evidence="4">AMbin10</strain>
    </source>
</reference>
<dbReference type="Pfam" id="PF13613">
    <property type="entry name" value="HTH_Tnp_4"/>
    <property type="match status" value="1"/>
</dbReference>
<evidence type="ECO:0000313" key="5">
    <source>
        <dbReference type="Proteomes" id="UP000249396"/>
    </source>
</evidence>
<dbReference type="AlphaFoldDB" id="A0A2W4RKE3"/>
<keyword evidence="2" id="KW-0812">Transmembrane</keyword>
<accession>A0A2W4RKE3</accession>
<keyword evidence="2" id="KW-0472">Membrane</keyword>
<proteinExistence type="predicted"/>
<gene>
    <name evidence="4" type="ORF">DM484_03080</name>
</gene>
<evidence type="ECO:0000256" key="2">
    <source>
        <dbReference type="SAM" id="Phobius"/>
    </source>
</evidence>
<dbReference type="Proteomes" id="UP000249396">
    <property type="component" value="Unassembled WGS sequence"/>
</dbReference>
<feature type="region of interest" description="Disordered" evidence="1">
    <location>
        <begin position="163"/>
        <end position="185"/>
    </location>
</feature>
<feature type="transmembrane region" description="Helical" evidence="2">
    <location>
        <begin position="20"/>
        <end position="40"/>
    </location>
</feature>